<dbReference type="SUPFAM" id="SSF46689">
    <property type="entry name" value="Homeodomain-like"/>
    <property type="match status" value="1"/>
</dbReference>
<dbReference type="RefSeq" id="WP_260724021.1">
    <property type="nucleotide sequence ID" value="NZ_CP073721.1"/>
</dbReference>
<keyword evidence="2 4" id="KW-0238">DNA-binding</keyword>
<dbReference type="SUPFAM" id="SSF48498">
    <property type="entry name" value="Tetracyclin repressor-like, C-terminal domain"/>
    <property type="match status" value="1"/>
</dbReference>
<evidence type="ECO:0000259" key="5">
    <source>
        <dbReference type="PROSITE" id="PS50977"/>
    </source>
</evidence>
<dbReference type="InterPro" id="IPR036271">
    <property type="entry name" value="Tet_transcr_reg_TetR-rel_C_sf"/>
</dbReference>
<feature type="DNA-binding region" description="H-T-H motif" evidence="4">
    <location>
        <begin position="33"/>
        <end position="52"/>
    </location>
</feature>
<keyword evidence="7" id="KW-1185">Reference proteome</keyword>
<evidence type="ECO:0000256" key="2">
    <source>
        <dbReference type="ARBA" id="ARBA00023125"/>
    </source>
</evidence>
<sequence length="194" mass="21376">MTNLIQARSSSKRDRLVQAACSLFHQRGVGHTSLADIAKTADVQIGNVYYYFKTKDDIIRAVIDSHADHLRAGLKSLDRHRSPAARLTAFVREVVKTGPDTARYGCPHGTLCSELGRRDDDLTGAASVLMGIRLDWARAQFQAMGRTDADDLAYTLVAQIQGAALLANTFRDPAVLVGQTRRLQRWIKDLAGLE</sequence>
<dbReference type="PANTHER" id="PTHR47506:SF3">
    <property type="entry name" value="HTH-TYPE TRANSCRIPTIONAL REGULATOR LMRA"/>
    <property type="match status" value="1"/>
</dbReference>
<name>A0ABY5YY70_9ACTN</name>
<evidence type="ECO:0000256" key="3">
    <source>
        <dbReference type="ARBA" id="ARBA00023163"/>
    </source>
</evidence>
<dbReference type="Proteomes" id="UP001058271">
    <property type="component" value="Chromosome"/>
</dbReference>
<dbReference type="InterPro" id="IPR023772">
    <property type="entry name" value="DNA-bd_HTH_TetR-type_CS"/>
</dbReference>
<evidence type="ECO:0000313" key="6">
    <source>
        <dbReference type="EMBL" id="UWZ34689.1"/>
    </source>
</evidence>
<dbReference type="Pfam" id="PF00440">
    <property type="entry name" value="TetR_N"/>
    <property type="match status" value="1"/>
</dbReference>
<dbReference type="InterPro" id="IPR001647">
    <property type="entry name" value="HTH_TetR"/>
</dbReference>
<dbReference type="InterPro" id="IPR009057">
    <property type="entry name" value="Homeodomain-like_sf"/>
</dbReference>
<dbReference type="EMBL" id="CP073721">
    <property type="protein sequence ID" value="UWZ34689.1"/>
    <property type="molecule type" value="Genomic_DNA"/>
</dbReference>
<keyword evidence="3" id="KW-0804">Transcription</keyword>
<evidence type="ECO:0000256" key="4">
    <source>
        <dbReference type="PROSITE-ProRule" id="PRU00335"/>
    </source>
</evidence>
<keyword evidence="1" id="KW-0805">Transcription regulation</keyword>
<dbReference type="Gene3D" id="1.10.357.10">
    <property type="entry name" value="Tetracycline Repressor, domain 2"/>
    <property type="match status" value="1"/>
</dbReference>
<proteinExistence type="predicted"/>
<accession>A0ABY5YY70</accession>
<dbReference type="PRINTS" id="PR00455">
    <property type="entry name" value="HTHTETR"/>
</dbReference>
<dbReference type="PANTHER" id="PTHR47506">
    <property type="entry name" value="TRANSCRIPTIONAL REGULATORY PROTEIN"/>
    <property type="match status" value="1"/>
</dbReference>
<protein>
    <submittedName>
        <fullName evidence="6">TetR/AcrR family transcriptional regulator</fullName>
    </submittedName>
</protein>
<dbReference type="PROSITE" id="PS50977">
    <property type="entry name" value="HTH_TETR_2"/>
    <property type="match status" value="1"/>
</dbReference>
<feature type="domain" description="HTH tetR-type" evidence="5">
    <location>
        <begin position="10"/>
        <end position="70"/>
    </location>
</feature>
<dbReference type="PROSITE" id="PS01081">
    <property type="entry name" value="HTH_TETR_1"/>
    <property type="match status" value="1"/>
</dbReference>
<reference evidence="6" key="1">
    <citation type="submission" date="2021-04" db="EMBL/GenBank/DDBJ databases">
        <title>Biosynthetic gene clusters of Dactylosporangioum roseum.</title>
        <authorList>
            <person name="Hartkoorn R.C."/>
            <person name="Beaudoing E."/>
            <person name="Hot D."/>
            <person name="Moureu S."/>
        </authorList>
    </citation>
    <scope>NUCLEOTIDE SEQUENCE</scope>
    <source>
        <strain evidence="6">NRRL B-16295</strain>
    </source>
</reference>
<evidence type="ECO:0000256" key="1">
    <source>
        <dbReference type="ARBA" id="ARBA00023015"/>
    </source>
</evidence>
<organism evidence="6 7">
    <name type="scientific">Dactylosporangium roseum</name>
    <dbReference type="NCBI Taxonomy" id="47989"/>
    <lineage>
        <taxon>Bacteria</taxon>
        <taxon>Bacillati</taxon>
        <taxon>Actinomycetota</taxon>
        <taxon>Actinomycetes</taxon>
        <taxon>Micromonosporales</taxon>
        <taxon>Micromonosporaceae</taxon>
        <taxon>Dactylosporangium</taxon>
    </lineage>
</organism>
<gene>
    <name evidence="6" type="ORF">Drose_26210</name>
</gene>
<evidence type="ECO:0000313" key="7">
    <source>
        <dbReference type="Proteomes" id="UP001058271"/>
    </source>
</evidence>